<dbReference type="NCBIfam" id="TIGR00069">
    <property type="entry name" value="hisD"/>
    <property type="match status" value="1"/>
</dbReference>
<evidence type="ECO:0000313" key="11">
    <source>
        <dbReference type="Proteomes" id="UP000886743"/>
    </source>
</evidence>
<comment type="caution">
    <text evidence="10">The sequence shown here is derived from an EMBL/GenBank/DDBJ whole genome shotgun (WGS) entry which is preliminary data.</text>
</comment>
<keyword evidence="3" id="KW-0479">Metal-binding</keyword>
<dbReference type="InterPro" id="IPR022695">
    <property type="entry name" value="Histidinol_DH_monofunct"/>
</dbReference>
<reference evidence="10" key="1">
    <citation type="submission" date="2020-10" db="EMBL/GenBank/DDBJ databases">
        <authorList>
            <person name="Gilroy R."/>
        </authorList>
    </citation>
    <scope>NUCLEOTIDE SEQUENCE</scope>
    <source>
        <strain evidence="10">4920</strain>
    </source>
</reference>
<comment type="similarity">
    <text evidence="2 6 9">Belongs to the histidinol dehydrogenase family.</text>
</comment>
<evidence type="ECO:0000256" key="9">
    <source>
        <dbReference type="RuleBase" id="RU004175"/>
    </source>
</evidence>
<keyword evidence="8" id="KW-0520">NAD</keyword>
<feature type="active site" description="Proton acceptor" evidence="7">
    <location>
        <position position="329"/>
    </location>
</feature>
<dbReference type="FunFam" id="3.40.50.1980:FF:000001">
    <property type="entry name" value="Histidinol dehydrogenase"/>
    <property type="match status" value="1"/>
</dbReference>
<dbReference type="GO" id="GO:0004399">
    <property type="term" value="F:histidinol dehydrogenase activity"/>
    <property type="evidence" value="ECO:0007669"/>
    <property type="project" value="UniProtKB-EC"/>
</dbReference>
<evidence type="ECO:0000256" key="8">
    <source>
        <dbReference type="PIRSR" id="PIRSR000099-2"/>
    </source>
</evidence>
<evidence type="ECO:0000256" key="7">
    <source>
        <dbReference type="PIRSR" id="PIRSR000099-1"/>
    </source>
</evidence>
<dbReference type="CDD" id="cd06572">
    <property type="entry name" value="Histidinol_dh"/>
    <property type="match status" value="1"/>
</dbReference>
<feature type="active site" description="Proton acceptor" evidence="7">
    <location>
        <position position="330"/>
    </location>
</feature>
<evidence type="ECO:0000256" key="2">
    <source>
        <dbReference type="ARBA" id="ARBA00010178"/>
    </source>
</evidence>
<dbReference type="EMBL" id="DVOF01000056">
    <property type="protein sequence ID" value="HIV02291.1"/>
    <property type="molecule type" value="Genomic_DNA"/>
</dbReference>
<keyword evidence="4" id="KW-0862">Zinc</keyword>
<organism evidence="10 11">
    <name type="scientific">Candidatus Aphodoplasma excrementigallinarum</name>
    <dbReference type="NCBI Taxonomy" id="2840673"/>
    <lineage>
        <taxon>Bacteria</taxon>
        <taxon>Bacillati</taxon>
        <taxon>Bacillota</taxon>
        <taxon>Clostridia</taxon>
        <taxon>Eubacteriales</taxon>
        <taxon>Candidatus Aphodoplasma</taxon>
    </lineage>
</organism>
<dbReference type="GO" id="GO:0051287">
    <property type="term" value="F:NAD binding"/>
    <property type="evidence" value="ECO:0007669"/>
    <property type="project" value="InterPro"/>
</dbReference>
<dbReference type="PRINTS" id="PR00083">
    <property type="entry name" value="HOLDHDRGNASE"/>
</dbReference>
<sequence length="433" mass="47130">MNIFKLSEMSEEKKQFILKRAEIDISEQMKVAKEVSDDIRVRGDAAVLEYTEKFDHVKLTAAGMKVTAAEIEAGYAACDPKTREAIEYAAKNIHDFHEKQLPEEMWFTNVDEGLMVGEKTTPIVDVCLYVPRGKGSFPSVLLMLGVPAVVAGVEKIVVVTPPNEQGGVDDAILAAAKIIGITEIYKVGGIQAVASVAYGTETIPKCHKIIGPGNSYATAAKRVLANYIDAGLPAGPSECIILADEHADAHKAALDWMIEAEHGPDSAALLVTHSEELAKAVVPIMEGQLEKISEKRRSFIETNYSTYGGIILTDSLEESIAFVNEYAPEHMEVMCKNPFDILPKIKNAGEILLGEYAPVTLCNFVLGPNAILPTGGFAKTYSSVSVFDFLKRSSVGYVTKEGFARVRGYAAEIARVEGFDTHRLAVTERKIED</sequence>
<dbReference type="InterPro" id="IPR016161">
    <property type="entry name" value="Ald_DH/histidinol_DH"/>
</dbReference>
<evidence type="ECO:0000256" key="6">
    <source>
        <dbReference type="PIRNR" id="PIRNR000099"/>
    </source>
</evidence>
<accession>A0A9D1T034</accession>
<dbReference type="Proteomes" id="UP000886743">
    <property type="component" value="Unassembled WGS sequence"/>
</dbReference>
<dbReference type="PANTHER" id="PTHR21256:SF2">
    <property type="entry name" value="HISTIDINE BIOSYNTHESIS TRIFUNCTIONAL PROTEIN"/>
    <property type="match status" value="1"/>
</dbReference>
<dbReference type="GO" id="GO:0005829">
    <property type="term" value="C:cytosol"/>
    <property type="evidence" value="ECO:0007669"/>
    <property type="project" value="TreeGrafter"/>
</dbReference>
<feature type="binding site" evidence="8">
    <location>
        <position position="214"/>
    </location>
    <ligand>
        <name>NAD(+)</name>
        <dbReference type="ChEBI" id="CHEBI:57540"/>
    </ligand>
</feature>
<dbReference type="GO" id="GO:0000105">
    <property type="term" value="P:L-histidine biosynthetic process"/>
    <property type="evidence" value="ECO:0007669"/>
    <property type="project" value="InterPro"/>
</dbReference>
<dbReference type="EC" id="1.1.1.23" evidence="10"/>
<evidence type="ECO:0000256" key="4">
    <source>
        <dbReference type="ARBA" id="ARBA00022833"/>
    </source>
</evidence>
<protein>
    <submittedName>
        <fullName evidence="10">Histidinol dehydrogenase</fullName>
        <ecNumber evidence="10">1.1.1.23</ecNumber>
    </submittedName>
</protein>
<dbReference type="AlphaFoldDB" id="A0A9D1T034"/>
<dbReference type="Gene3D" id="1.20.5.1300">
    <property type="match status" value="1"/>
</dbReference>
<evidence type="ECO:0000256" key="3">
    <source>
        <dbReference type="ARBA" id="ARBA00022723"/>
    </source>
</evidence>
<dbReference type="GO" id="GO:0046872">
    <property type="term" value="F:metal ion binding"/>
    <property type="evidence" value="ECO:0007669"/>
    <property type="project" value="UniProtKB-KW"/>
</dbReference>
<dbReference type="PANTHER" id="PTHR21256">
    <property type="entry name" value="HISTIDINOL DEHYDROGENASE HDH"/>
    <property type="match status" value="1"/>
</dbReference>
<name>A0A9D1T034_9FIRM</name>
<gene>
    <name evidence="10" type="primary">hisD</name>
    <name evidence="10" type="ORF">IAC74_01855</name>
</gene>
<dbReference type="Pfam" id="PF00815">
    <property type="entry name" value="Histidinol_dh"/>
    <property type="match status" value="1"/>
</dbReference>
<dbReference type="InterPro" id="IPR012131">
    <property type="entry name" value="Hstdl_DH"/>
</dbReference>
<evidence type="ECO:0000256" key="1">
    <source>
        <dbReference type="ARBA" id="ARBA00001947"/>
    </source>
</evidence>
<dbReference type="Gene3D" id="3.40.50.1980">
    <property type="entry name" value="Nitrogenase molybdenum iron protein domain"/>
    <property type="match status" value="2"/>
</dbReference>
<reference evidence="10" key="2">
    <citation type="journal article" date="2021" name="PeerJ">
        <title>Extensive microbial diversity within the chicken gut microbiome revealed by metagenomics and culture.</title>
        <authorList>
            <person name="Gilroy R."/>
            <person name="Ravi A."/>
            <person name="Getino M."/>
            <person name="Pursley I."/>
            <person name="Horton D.L."/>
            <person name="Alikhan N.F."/>
            <person name="Baker D."/>
            <person name="Gharbi K."/>
            <person name="Hall N."/>
            <person name="Watson M."/>
            <person name="Adriaenssens E.M."/>
            <person name="Foster-Nyarko E."/>
            <person name="Jarju S."/>
            <person name="Secka A."/>
            <person name="Antonio M."/>
            <person name="Oren A."/>
            <person name="Chaudhuri R.R."/>
            <person name="La Ragione R."/>
            <person name="Hildebrand F."/>
            <person name="Pallen M.J."/>
        </authorList>
    </citation>
    <scope>NUCLEOTIDE SEQUENCE</scope>
    <source>
        <strain evidence="10">4920</strain>
    </source>
</reference>
<evidence type="ECO:0000256" key="5">
    <source>
        <dbReference type="ARBA" id="ARBA00023002"/>
    </source>
</evidence>
<dbReference type="SUPFAM" id="SSF53720">
    <property type="entry name" value="ALDH-like"/>
    <property type="match status" value="1"/>
</dbReference>
<feature type="binding site" evidence="8">
    <location>
        <position position="191"/>
    </location>
    <ligand>
        <name>NAD(+)</name>
        <dbReference type="ChEBI" id="CHEBI:57540"/>
    </ligand>
</feature>
<proteinExistence type="inferred from homology"/>
<keyword evidence="5 6" id="KW-0560">Oxidoreductase</keyword>
<feature type="binding site" evidence="8">
    <location>
        <position position="129"/>
    </location>
    <ligand>
        <name>NAD(+)</name>
        <dbReference type="ChEBI" id="CHEBI:57540"/>
    </ligand>
</feature>
<comment type="cofactor">
    <cofactor evidence="1">
        <name>Zn(2+)</name>
        <dbReference type="ChEBI" id="CHEBI:29105"/>
    </cofactor>
</comment>
<evidence type="ECO:0000313" key="10">
    <source>
        <dbReference type="EMBL" id="HIV02291.1"/>
    </source>
</evidence>
<dbReference type="PIRSF" id="PIRSF000099">
    <property type="entry name" value="Histidinol_dh"/>
    <property type="match status" value="1"/>
</dbReference>